<dbReference type="AlphaFoldDB" id="A0A7W5DWD5"/>
<dbReference type="EMBL" id="JACHXU010000003">
    <property type="protein sequence ID" value="MBB3205399.1"/>
    <property type="molecule type" value="Genomic_DNA"/>
</dbReference>
<organism evidence="1 2">
    <name type="scientific">Aporhodopirellula rubra</name>
    <dbReference type="NCBI Taxonomy" id="980271"/>
    <lineage>
        <taxon>Bacteria</taxon>
        <taxon>Pseudomonadati</taxon>
        <taxon>Planctomycetota</taxon>
        <taxon>Planctomycetia</taxon>
        <taxon>Pirellulales</taxon>
        <taxon>Pirellulaceae</taxon>
        <taxon>Aporhodopirellula</taxon>
    </lineage>
</organism>
<evidence type="ECO:0000313" key="2">
    <source>
        <dbReference type="Proteomes" id="UP000536179"/>
    </source>
</evidence>
<protein>
    <submittedName>
        <fullName evidence="1">Uncharacterized protein</fullName>
    </submittedName>
</protein>
<comment type="caution">
    <text evidence="1">The sequence shown here is derived from an EMBL/GenBank/DDBJ whole genome shotgun (WGS) entry which is preliminary data.</text>
</comment>
<gene>
    <name evidence="1" type="ORF">FHS27_001199</name>
</gene>
<reference evidence="1 2" key="1">
    <citation type="submission" date="2020-08" db="EMBL/GenBank/DDBJ databases">
        <title>Genomic Encyclopedia of Type Strains, Phase III (KMG-III): the genomes of soil and plant-associated and newly described type strains.</title>
        <authorList>
            <person name="Whitman W."/>
        </authorList>
    </citation>
    <scope>NUCLEOTIDE SEQUENCE [LARGE SCALE GENOMIC DNA]</scope>
    <source>
        <strain evidence="1 2">CECT 8075</strain>
    </source>
</reference>
<dbReference type="RefSeq" id="WP_184302870.1">
    <property type="nucleotide sequence ID" value="NZ_JACHXU010000003.1"/>
</dbReference>
<keyword evidence="2" id="KW-1185">Reference proteome</keyword>
<proteinExistence type="predicted"/>
<sequence>MSRLETSRISFARIDIHHGFSRVVSGLSVRLNPLASQAAAKDYPVWHAGPRSDGALNLIKGRTMWHTSDGDRTLVRDEAALVGNAIDSLIDRLLDRLNYESRDSNNGQPLNVETGVTLFDALTPHQQICLLHSVASYLLQPTEDVLPLTAVNESAVAAIYANATREIELEIAASQLRVHEFDDRGSAARSRFDDFKDFCPDAPQDAAFAYPVDPCYWRQLAANAYNGTGEFAFVDDDDVDMVPELDSPDVDEWRYLVEALSDWVLWDRDYETAACFLDIDPRRATATKAVMGIEGDYFTGLVPDPQMTEIPHLVSATREIVRRKPR</sequence>
<dbReference type="Proteomes" id="UP000536179">
    <property type="component" value="Unassembled WGS sequence"/>
</dbReference>
<accession>A0A7W5DWD5</accession>
<evidence type="ECO:0000313" key="1">
    <source>
        <dbReference type="EMBL" id="MBB3205399.1"/>
    </source>
</evidence>
<name>A0A7W5DWD5_9BACT</name>